<comment type="function">
    <text evidence="6">An essential GTPase that binds both GDP and GTP, with rapid nucleotide exchange. Plays a role in 16S rRNA processing and 30S ribosomal subunit biogenesis and possibly also in cell cycle regulation and energy metabolism.</text>
</comment>
<dbReference type="InterPro" id="IPR027417">
    <property type="entry name" value="P-loop_NTPase"/>
</dbReference>
<dbReference type="InterPro" id="IPR005662">
    <property type="entry name" value="GTPase_Era-like"/>
</dbReference>
<evidence type="ECO:0000256" key="4">
    <source>
        <dbReference type="ARBA" id="ARBA00022884"/>
    </source>
</evidence>
<dbReference type="NCBIfam" id="TIGR00231">
    <property type="entry name" value="small_GTP"/>
    <property type="match status" value="1"/>
</dbReference>
<evidence type="ECO:0000313" key="12">
    <source>
        <dbReference type="Proteomes" id="UP000308978"/>
    </source>
</evidence>
<dbReference type="GO" id="GO:0003924">
    <property type="term" value="F:GTPase activity"/>
    <property type="evidence" value="ECO:0007669"/>
    <property type="project" value="UniProtKB-UniRule"/>
</dbReference>
<dbReference type="InterPro" id="IPR004044">
    <property type="entry name" value="KH_dom_type_2"/>
</dbReference>
<dbReference type="GO" id="GO:0005525">
    <property type="term" value="F:GTP binding"/>
    <property type="evidence" value="ECO:0007669"/>
    <property type="project" value="UniProtKB-UniRule"/>
</dbReference>
<evidence type="ECO:0000256" key="8">
    <source>
        <dbReference type="RuleBase" id="RU003761"/>
    </source>
</evidence>
<dbReference type="PROSITE" id="PS50823">
    <property type="entry name" value="KH_TYPE_2"/>
    <property type="match status" value="1"/>
</dbReference>
<keyword evidence="5 6" id="KW-0342">GTP-binding</keyword>
<dbReference type="SUPFAM" id="SSF54814">
    <property type="entry name" value="Prokaryotic type KH domain (KH-domain type II)"/>
    <property type="match status" value="1"/>
</dbReference>
<dbReference type="PRINTS" id="PR00326">
    <property type="entry name" value="GTP1OBG"/>
</dbReference>
<dbReference type="NCBIfam" id="TIGR00436">
    <property type="entry name" value="era"/>
    <property type="match status" value="1"/>
</dbReference>
<keyword evidence="6" id="KW-0963">Cytoplasm</keyword>
<feature type="region of interest" description="G5" evidence="7">
    <location>
        <begin position="159"/>
        <end position="161"/>
    </location>
</feature>
<dbReference type="CDD" id="cd04163">
    <property type="entry name" value="Era"/>
    <property type="match status" value="1"/>
</dbReference>
<dbReference type="NCBIfam" id="NF000908">
    <property type="entry name" value="PRK00089.1"/>
    <property type="match status" value="1"/>
</dbReference>
<evidence type="ECO:0000256" key="5">
    <source>
        <dbReference type="ARBA" id="ARBA00023134"/>
    </source>
</evidence>
<evidence type="ECO:0000256" key="6">
    <source>
        <dbReference type="HAMAP-Rule" id="MF_00367"/>
    </source>
</evidence>
<dbReference type="PANTHER" id="PTHR42698">
    <property type="entry name" value="GTPASE ERA"/>
    <property type="match status" value="1"/>
</dbReference>
<feature type="domain" description="KH type-2" evidence="9">
    <location>
        <begin position="208"/>
        <end position="288"/>
    </location>
</feature>
<name>A0A4S4G4Y8_9ACTN</name>
<dbReference type="Gene3D" id="3.40.50.300">
    <property type="entry name" value="P-loop containing nucleotide triphosphate hydrolases"/>
    <property type="match status" value="1"/>
</dbReference>
<dbReference type="RefSeq" id="WP_031324863.1">
    <property type="nucleotide sequence ID" value="NZ_CAJTBT010000001.1"/>
</dbReference>
<feature type="domain" description="Era-type G" evidence="10">
    <location>
        <begin position="12"/>
        <end position="180"/>
    </location>
</feature>
<dbReference type="Pfam" id="PF07650">
    <property type="entry name" value="KH_2"/>
    <property type="match status" value="1"/>
</dbReference>
<dbReference type="Pfam" id="PF01926">
    <property type="entry name" value="MMR_HSR1"/>
    <property type="match status" value="1"/>
</dbReference>
<reference evidence="11 12" key="1">
    <citation type="submission" date="2019-04" db="EMBL/GenBank/DDBJ databases">
        <title>Microbes associate with the intestines of laboratory mice.</title>
        <authorList>
            <person name="Navarre W."/>
            <person name="Wong E."/>
            <person name="Huang K.C."/>
            <person name="Tropini C."/>
            <person name="Ng K."/>
            <person name="Yu B."/>
        </authorList>
    </citation>
    <scope>NUCLEOTIDE SEQUENCE [LARGE SCALE GENOMIC DNA]</scope>
    <source>
        <strain evidence="11 12">NM80_B27</strain>
    </source>
</reference>
<comment type="similarity">
    <text evidence="1 6 7 8">Belongs to the TRAFAC class TrmE-Era-EngA-EngB-Septin-like GTPase superfamily. Era GTPase family.</text>
</comment>
<feature type="region of interest" description="G1" evidence="7">
    <location>
        <begin position="20"/>
        <end position="27"/>
    </location>
</feature>
<dbReference type="HAMAP" id="MF_00367">
    <property type="entry name" value="GTPase_Era"/>
    <property type="match status" value="1"/>
</dbReference>
<feature type="binding site" evidence="6">
    <location>
        <begin position="20"/>
        <end position="27"/>
    </location>
    <ligand>
        <name>GTP</name>
        <dbReference type="ChEBI" id="CHEBI:37565"/>
    </ligand>
</feature>
<dbReference type="PROSITE" id="PS51713">
    <property type="entry name" value="G_ERA"/>
    <property type="match status" value="1"/>
</dbReference>
<evidence type="ECO:0000256" key="1">
    <source>
        <dbReference type="ARBA" id="ARBA00007921"/>
    </source>
</evidence>
<evidence type="ECO:0000256" key="3">
    <source>
        <dbReference type="ARBA" id="ARBA00022741"/>
    </source>
</evidence>
<evidence type="ECO:0000256" key="7">
    <source>
        <dbReference type="PROSITE-ProRule" id="PRU01050"/>
    </source>
</evidence>
<dbReference type="GO" id="GO:0043024">
    <property type="term" value="F:ribosomal small subunit binding"/>
    <property type="evidence" value="ECO:0007669"/>
    <property type="project" value="TreeGrafter"/>
</dbReference>
<keyword evidence="6" id="KW-1003">Cell membrane</keyword>
<dbReference type="GeneID" id="82190226"/>
<dbReference type="Proteomes" id="UP000308978">
    <property type="component" value="Unassembled WGS sequence"/>
</dbReference>
<accession>A0A4S4G4Y8</accession>
<dbReference type="GO" id="GO:0070181">
    <property type="term" value="F:small ribosomal subunit rRNA binding"/>
    <property type="evidence" value="ECO:0007669"/>
    <property type="project" value="UniProtKB-UniRule"/>
</dbReference>
<dbReference type="FunFam" id="3.30.300.20:FF:000003">
    <property type="entry name" value="GTPase Era"/>
    <property type="match status" value="1"/>
</dbReference>
<dbReference type="EMBL" id="SSTJ01000002">
    <property type="protein sequence ID" value="THG38433.1"/>
    <property type="molecule type" value="Genomic_DNA"/>
</dbReference>
<sequence length="306" mass="33782">MGGSFPTNPDFKSGFVTLVGRPNAGKSTLLNAIMGKKIAITSNTAQTTRHRFRAVYTTDEMQMIIVDTPGLHKPKDALGEELNTSAIKALEDVDVVAMLIDASQPIGRGDEWVAEQVRAAKGSAKICVLSKTDMASDAQISAQREAAEALCDWDAMVGLSSTTGRNVDAFVEEVQFLLPEGPAWFPADMETDQPLEVMVAEFIREKVLRNFFDEVPHAIGVGVEEMEFEKPNLYRIYAVIYVERDSQKGIIIGKRGAAIKRVGTEARRDLELLLGSKVFLDLSVKVRKNWRRDANQIRRFGYGEGA</sequence>
<feature type="binding site" evidence="6">
    <location>
        <begin position="130"/>
        <end position="133"/>
    </location>
    <ligand>
        <name>GTP</name>
        <dbReference type="ChEBI" id="CHEBI:37565"/>
    </ligand>
</feature>
<evidence type="ECO:0000259" key="9">
    <source>
        <dbReference type="PROSITE" id="PS50823"/>
    </source>
</evidence>
<feature type="region of interest" description="G3" evidence="7">
    <location>
        <begin position="67"/>
        <end position="70"/>
    </location>
</feature>
<keyword evidence="6" id="KW-0699">rRNA-binding</keyword>
<evidence type="ECO:0000313" key="11">
    <source>
        <dbReference type="EMBL" id="THG38433.1"/>
    </source>
</evidence>
<protein>
    <recommendedName>
        <fullName evidence="2 6">GTPase Era</fullName>
    </recommendedName>
</protein>
<feature type="region of interest" description="G2" evidence="7">
    <location>
        <begin position="46"/>
        <end position="50"/>
    </location>
</feature>
<dbReference type="Gene3D" id="3.30.300.20">
    <property type="match status" value="1"/>
</dbReference>
<comment type="subcellular location">
    <subcellularLocation>
        <location evidence="6">Cytoplasm</location>
    </subcellularLocation>
    <subcellularLocation>
        <location evidence="6">Cell membrane</location>
        <topology evidence="6">Peripheral membrane protein</topology>
    </subcellularLocation>
</comment>
<dbReference type="InterPro" id="IPR006073">
    <property type="entry name" value="GTP-bd"/>
</dbReference>
<organism evidence="11 12">
    <name type="scientific">Adlercreutzia caecimuris</name>
    <dbReference type="NCBI Taxonomy" id="671266"/>
    <lineage>
        <taxon>Bacteria</taxon>
        <taxon>Bacillati</taxon>
        <taxon>Actinomycetota</taxon>
        <taxon>Coriobacteriia</taxon>
        <taxon>Eggerthellales</taxon>
        <taxon>Eggerthellaceae</taxon>
        <taxon>Adlercreutzia</taxon>
    </lineage>
</organism>
<feature type="binding site" evidence="6">
    <location>
        <begin position="67"/>
        <end position="71"/>
    </location>
    <ligand>
        <name>GTP</name>
        <dbReference type="ChEBI" id="CHEBI:37565"/>
    </ligand>
</feature>
<dbReference type="SUPFAM" id="SSF52540">
    <property type="entry name" value="P-loop containing nucleoside triphosphate hydrolases"/>
    <property type="match status" value="1"/>
</dbReference>
<keyword evidence="6" id="KW-0690">Ribosome biogenesis</keyword>
<dbReference type="InterPro" id="IPR005225">
    <property type="entry name" value="Small_GTP-bd"/>
</dbReference>
<dbReference type="GO" id="GO:0005886">
    <property type="term" value="C:plasma membrane"/>
    <property type="evidence" value="ECO:0007669"/>
    <property type="project" value="UniProtKB-SubCell"/>
</dbReference>
<keyword evidence="6" id="KW-0472">Membrane</keyword>
<comment type="subunit">
    <text evidence="6">Monomer.</text>
</comment>
<dbReference type="PANTHER" id="PTHR42698:SF1">
    <property type="entry name" value="GTPASE ERA, MITOCHONDRIAL"/>
    <property type="match status" value="1"/>
</dbReference>
<dbReference type="AlphaFoldDB" id="A0A4S4G4Y8"/>
<evidence type="ECO:0000256" key="2">
    <source>
        <dbReference type="ARBA" id="ARBA00020484"/>
    </source>
</evidence>
<proteinExistence type="inferred from homology"/>
<gene>
    <name evidence="6" type="primary">era</name>
    <name evidence="11" type="ORF">E5986_02675</name>
</gene>
<dbReference type="GO" id="GO:0000028">
    <property type="term" value="P:ribosomal small subunit assembly"/>
    <property type="evidence" value="ECO:0007669"/>
    <property type="project" value="TreeGrafter"/>
</dbReference>
<feature type="region of interest" description="G4" evidence="7">
    <location>
        <begin position="130"/>
        <end position="133"/>
    </location>
</feature>
<dbReference type="CDD" id="cd22534">
    <property type="entry name" value="KH-II_Era"/>
    <property type="match status" value="1"/>
</dbReference>
<dbReference type="InterPro" id="IPR030388">
    <property type="entry name" value="G_ERA_dom"/>
</dbReference>
<comment type="caution">
    <text evidence="11">The sequence shown here is derived from an EMBL/GenBank/DDBJ whole genome shotgun (WGS) entry which is preliminary data.</text>
</comment>
<keyword evidence="3 6" id="KW-0547">Nucleotide-binding</keyword>
<evidence type="ECO:0000259" key="10">
    <source>
        <dbReference type="PROSITE" id="PS51713"/>
    </source>
</evidence>
<dbReference type="InterPro" id="IPR009019">
    <property type="entry name" value="KH_sf_prok-type"/>
</dbReference>
<dbReference type="InterPro" id="IPR015946">
    <property type="entry name" value="KH_dom-like_a/b"/>
</dbReference>
<dbReference type="GO" id="GO:0005829">
    <property type="term" value="C:cytosol"/>
    <property type="evidence" value="ECO:0007669"/>
    <property type="project" value="TreeGrafter"/>
</dbReference>
<keyword evidence="4 6" id="KW-0694">RNA-binding</keyword>